<organism evidence="1 2">
    <name type="scientific">Chara braunii</name>
    <name type="common">Braun's stonewort</name>
    <dbReference type="NCBI Taxonomy" id="69332"/>
    <lineage>
        <taxon>Eukaryota</taxon>
        <taxon>Viridiplantae</taxon>
        <taxon>Streptophyta</taxon>
        <taxon>Charophyceae</taxon>
        <taxon>Charales</taxon>
        <taxon>Characeae</taxon>
        <taxon>Chara</taxon>
    </lineage>
</organism>
<reference evidence="1 2" key="1">
    <citation type="journal article" date="2018" name="Cell">
        <title>The Chara Genome: Secondary Complexity and Implications for Plant Terrestrialization.</title>
        <authorList>
            <person name="Nishiyama T."/>
            <person name="Sakayama H."/>
            <person name="Vries J.D."/>
            <person name="Buschmann H."/>
            <person name="Saint-Marcoux D."/>
            <person name="Ullrich K.K."/>
            <person name="Haas F.B."/>
            <person name="Vanderstraeten L."/>
            <person name="Becker D."/>
            <person name="Lang D."/>
            <person name="Vosolsobe S."/>
            <person name="Rombauts S."/>
            <person name="Wilhelmsson P.K.I."/>
            <person name="Janitza P."/>
            <person name="Kern R."/>
            <person name="Heyl A."/>
            <person name="Rumpler F."/>
            <person name="Villalobos L.I.A.C."/>
            <person name="Clay J.M."/>
            <person name="Skokan R."/>
            <person name="Toyoda A."/>
            <person name="Suzuki Y."/>
            <person name="Kagoshima H."/>
            <person name="Schijlen E."/>
            <person name="Tajeshwar N."/>
            <person name="Catarino B."/>
            <person name="Hetherington A.J."/>
            <person name="Saltykova A."/>
            <person name="Bonnot C."/>
            <person name="Breuninger H."/>
            <person name="Symeonidi A."/>
            <person name="Radhakrishnan G.V."/>
            <person name="Van Nieuwerburgh F."/>
            <person name="Deforce D."/>
            <person name="Chang C."/>
            <person name="Karol K.G."/>
            <person name="Hedrich R."/>
            <person name="Ulvskov P."/>
            <person name="Glockner G."/>
            <person name="Delwiche C.F."/>
            <person name="Petrasek J."/>
            <person name="Van de Peer Y."/>
            <person name="Friml J."/>
            <person name="Beilby M."/>
            <person name="Dolan L."/>
            <person name="Kohara Y."/>
            <person name="Sugano S."/>
            <person name="Fujiyama A."/>
            <person name="Delaux P.-M."/>
            <person name="Quint M."/>
            <person name="TheiBen G."/>
            <person name="Hagemann M."/>
            <person name="Harholt J."/>
            <person name="Dunand C."/>
            <person name="Zachgo S."/>
            <person name="Langdale J."/>
            <person name="Maumus F."/>
            <person name="Straeten D.V.D."/>
            <person name="Gould S.B."/>
            <person name="Rensing S.A."/>
        </authorList>
    </citation>
    <scope>NUCLEOTIDE SEQUENCE [LARGE SCALE GENOMIC DNA]</scope>
    <source>
        <strain evidence="1 2">S276</strain>
    </source>
</reference>
<evidence type="ECO:0000313" key="1">
    <source>
        <dbReference type="EMBL" id="GBG83277.1"/>
    </source>
</evidence>
<name>A0A388LLV0_CHABU</name>
<sequence>MQAGRSAPGSPASRQLLAGAHWRFSRVDARTLSSKISRDIQDRLVMLYGGTERRLYEDGGINTSGKFGGSQSGMYADDGMSRYRASRSGIYMNNDMSRYGEYRASQSGMYMNYNGMSKYGTYGASQSGSYGSGAMNYSPWNFPTTFYGGTRGPNLQNQGPYIGYAETGATTMTDGDETVWLGASTIPPFSHAPGMQERFPGIPSPMALDGGYFEESYSIPGLGVYVVPEKPYSVQTYSGLRGAGRVGPPEWPGYFFDYRYDMSYRDRGVRYRNVLASFFQAPPGYYPGYPIAKLSLRGAAGSVPYQQQYFPRRPGGYYPGTVGMGGIYRPFDYNAGPYGFQSFQHQRSQGRPCTNYYDCNLTGDLYDYGTSGRVSNPKI</sequence>
<dbReference type="Gramene" id="GBG83277">
    <property type="protein sequence ID" value="GBG83277"/>
    <property type="gene ID" value="CBR_g36892"/>
</dbReference>
<accession>A0A388LLV0</accession>
<protein>
    <submittedName>
        <fullName evidence="1">Uncharacterized protein</fullName>
    </submittedName>
</protein>
<proteinExistence type="predicted"/>
<dbReference type="Proteomes" id="UP000265515">
    <property type="component" value="Unassembled WGS sequence"/>
</dbReference>
<comment type="caution">
    <text evidence="1">The sequence shown here is derived from an EMBL/GenBank/DDBJ whole genome shotgun (WGS) entry which is preliminary data.</text>
</comment>
<evidence type="ECO:0000313" key="2">
    <source>
        <dbReference type="Proteomes" id="UP000265515"/>
    </source>
</evidence>
<gene>
    <name evidence="1" type="ORF">CBR_g36892</name>
</gene>
<keyword evidence="2" id="KW-1185">Reference proteome</keyword>
<dbReference type="AlphaFoldDB" id="A0A388LLV0"/>
<dbReference type="EMBL" id="BFEA01000434">
    <property type="protein sequence ID" value="GBG83277.1"/>
    <property type="molecule type" value="Genomic_DNA"/>
</dbReference>